<dbReference type="RefSeq" id="WP_256679731.1">
    <property type="nucleotide sequence ID" value="NZ_JAJESE010000112.1"/>
</dbReference>
<evidence type="ECO:0008006" key="3">
    <source>
        <dbReference type="Google" id="ProtNLM"/>
    </source>
</evidence>
<reference evidence="1 2" key="1">
    <citation type="submission" date="2024-06" db="EMBL/GenBank/DDBJ databases">
        <title>Genetic profile and toxigenic potential of Bacillus cereus isolates from a Norwegian ice cream production plant,.</title>
        <authorList>
            <person name="Lindback T."/>
            <person name="Llarena A.-K."/>
            <person name="O'Sullivan K."/>
            <person name="Monshaugen M."/>
            <person name="Holmemo C.W."/>
            <person name="Aspholm M."/>
        </authorList>
    </citation>
    <scope>NUCLEOTIDE SEQUENCE [LARGE SCALE GENOMIC DNA]</scope>
    <source>
        <strain evidence="1 2">NVH-YM330</strain>
    </source>
</reference>
<comment type="caution">
    <text evidence="1">The sequence shown here is derived from an EMBL/GenBank/DDBJ whole genome shotgun (WGS) entry which is preliminary data.</text>
</comment>
<name>A0ABV4S2S0_9BACI</name>
<accession>A0ABV4S2S0</accession>
<sequence>MVKGSAEKAEPFILFVKHLVVFMKEVLSNKGERDKTTGVI</sequence>
<evidence type="ECO:0000313" key="2">
    <source>
        <dbReference type="Proteomes" id="UP001571110"/>
    </source>
</evidence>
<dbReference type="EMBL" id="JBFDTY010000023">
    <property type="protein sequence ID" value="MFA2795457.1"/>
    <property type="molecule type" value="Genomic_DNA"/>
</dbReference>
<organism evidence="1 2">
    <name type="scientific">Bacillus mobilis</name>
    <dbReference type="NCBI Taxonomy" id="2026190"/>
    <lineage>
        <taxon>Bacteria</taxon>
        <taxon>Bacillati</taxon>
        <taxon>Bacillota</taxon>
        <taxon>Bacilli</taxon>
        <taxon>Bacillales</taxon>
        <taxon>Bacillaceae</taxon>
        <taxon>Bacillus</taxon>
        <taxon>Bacillus cereus group</taxon>
    </lineage>
</organism>
<protein>
    <recommendedName>
        <fullName evidence="3">Histidine kinase</fullName>
    </recommendedName>
</protein>
<gene>
    <name evidence="1" type="ORF">AB1I70_29800</name>
</gene>
<evidence type="ECO:0000313" key="1">
    <source>
        <dbReference type="EMBL" id="MFA2795457.1"/>
    </source>
</evidence>
<dbReference type="Proteomes" id="UP001571110">
    <property type="component" value="Unassembled WGS sequence"/>
</dbReference>
<keyword evidence="2" id="KW-1185">Reference proteome</keyword>
<proteinExistence type="predicted"/>